<sequence length="77" mass="9032">MPTLSKPIAVRFDEDLVQLIEEVSSGQHMTKTDFIREAVLEKLEDMYDLAKAEQTYQEWSESGKKTFSHEEMMKRYG</sequence>
<dbReference type="InterPro" id="IPR046257">
    <property type="entry name" value="DUF6290"/>
</dbReference>
<organism evidence="1 3">
    <name type="scientific">Streptococcus suis</name>
    <dbReference type="NCBI Taxonomy" id="1307"/>
    <lineage>
        <taxon>Bacteria</taxon>
        <taxon>Bacillati</taxon>
        <taxon>Bacillota</taxon>
        <taxon>Bacilli</taxon>
        <taxon>Lactobacillales</taxon>
        <taxon>Streptococcaceae</taxon>
        <taxon>Streptococcus</taxon>
    </lineage>
</organism>
<evidence type="ECO:0000313" key="1">
    <source>
        <dbReference type="EMBL" id="CYV38347.1"/>
    </source>
</evidence>
<dbReference type="GO" id="GO:0006355">
    <property type="term" value="P:regulation of DNA-templated transcription"/>
    <property type="evidence" value="ECO:0007669"/>
    <property type="project" value="InterPro"/>
</dbReference>
<evidence type="ECO:0000313" key="2">
    <source>
        <dbReference type="EMBL" id="MYN68630.1"/>
    </source>
</evidence>
<dbReference type="EMBL" id="WNXH01000001">
    <property type="protein sequence ID" value="MYN68630.1"/>
    <property type="molecule type" value="Genomic_DNA"/>
</dbReference>
<gene>
    <name evidence="1" type="ORF">ERS132441_00120</name>
    <name evidence="2" type="ORF">GLP18_00010</name>
</gene>
<dbReference type="Proteomes" id="UP000075193">
    <property type="component" value="Unassembled WGS sequence"/>
</dbReference>
<dbReference type="NCBIfam" id="NF046040">
    <property type="entry name" value="RelB_antitoxin"/>
    <property type="match status" value="1"/>
</dbReference>
<evidence type="ECO:0000313" key="4">
    <source>
        <dbReference type="Proteomes" id="UP000483765"/>
    </source>
</evidence>
<dbReference type="RefSeq" id="WP_024404670.1">
    <property type="nucleotide sequence ID" value="NZ_CEDF01000061.1"/>
</dbReference>
<dbReference type="AlphaFoldDB" id="A0A0Z8IX43"/>
<dbReference type="Gene3D" id="1.10.1220.10">
    <property type="entry name" value="Met repressor-like"/>
    <property type="match status" value="1"/>
</dbReference>
<name>A0A0Z8IX43_STRSU</name>
<dbReference type="Pfam" id="PF19807">
    <property type="entry name" value="DUF6290"/>
    <property type="match status" value="1"/>
</dbReference>
<evidence type="ECO:0000313" key="3">
    <source>
        <dbReference type="Proteomes" id="UP000075193"/>
    </source>
</evidence>
<proteinExistence type="predicted"/>
<dbReference type="InterPro" id="IPR013321">
    <property type="entry name" value="Arc_rbn_hlx_hlx"/>
</dbReference>
<protein>
    <submittedName>
        <fullName evidence="1">CopG family protein</fullName>
    </submittedName>
    <submittedName>
        <fullName evidence="2">CopG family transcriptional regulator</fullName>
    </submittedName>
</protein>
<reference evidence="1 3" key="1">
    <citation type="submission" date="2016-02" db="EMBL/GenBank/DDBJ databases">
        <authorList>
            <consortium name="Pathogen Informatics"/>
        </authorList>
    </citation>
    <scope>NUCLEOTIDE SEQUENCE [LARGE SCALE GENOMIC DNA]</scope>
    <source>
        <strain evidence="1 3">LSS79</strain>
    </source>
</reference>
<dbReference type="Proteomes" id="UP000483765">
    <property type="component" value="Unassembled WGS sequence"/>
</dbReference>
<reference evidence="2 4" key="2">
    <citation type="submission" date="2019-11" db="EMBL/GenBank/DDBJ databases">
        <title>Divergent Streptococcus suis from cattle.</title>
        <authorList>
            <person name="Williamson C."/>
        </authorList>
    </citation>
    <scope>NUCLEOTIDE SEQUENCE [LARGE SCALE GENOMIC DNA]</scope>
    <source>
        <strain evidence="2 4">10-36905</strain>
    </source>
</reference>
<dbReference type="EMBL" id="FIIC01000001">
    <property type="protein sequence ID" value="CYV38347.1"/>
    <property type="molecule type" value="Genomic_DNA"/>
</dbReference>
<accession>A0A0Z8IX43</accession>